<gene>
    <name evidence="2" type="ORF">GOARA_011_00280</name>
</gene>
<feature type="compositionally biased region" description="Basic and acidic residues" evidence="1">
    <location>
        <begin position="39"/>
        <end position="52"/>
    </location>
</feature>
<comment type="caution">
    <text evidence="2">The sequence shown here is derived from an EMBL/GenBank/DDBJ whole genome shotgun (WGS) entry which is preliminary data.</text>
</comment>
<name>G7GXT7_9ACTN</name>
<evidence type="ECO:0000313" key="3">
    <source>
        <dbReference type="Proteomes" id="UP000035088"/>
    </source>
</evidence>
<organism evidence="2 3">
    <name type="scientific">Gordonia araii NBRC 100433</name>
    <dbReference type="NCBI Taxonomy" id="1073574"/>
    <lineage>
        <taxon>Bacteria</taxon>
        <taxon>Bacillati</taxon>
        <taxon>Actinomycetota</taxon>
        <taxon>Actinomycetes</taxon>
        <taxon>Mycobacteriales</taxon>
        <taxon>Gordoniaceae</taxon>
        <taxon>Gordonia</taxon>
    </lineage>
</organism>
<dbReference type="Proteomes" id="UP000035088">
    <property type="component" value="Unassembled WGS sequence"/>
</dbReference>
<dbReference type="Gene3D" id="1.20.1260.20">
    <property type="entry name" value="PPE superfamily"/>
    <property type="match status" value="1"/>
</dbReference>
<accession>G7GXT7</accession>
<keyword evidence="3" id="KW-1185">Reference proteome</keyword>
<protein>
    <submittedName>
        <fullName evidence="2">Uncharacterized protein</fullName>
    </submittedName>
</protein>
<sequence length="389" mass="40328">MPPSYNEVMGWQPGSLGDAATALGTLQSTVHTESSEAGDPVRDIEPAEWKGKARGAADARAEALTRWLRGVAAEFGELVTALNDGERNIRDARTALRNRTTQAAGEGYILQQASRSYQVDFDASRAEDEDAEFDANTAHQHQTALRQLGEAADQAVTDTRNAINAALGELGVMAPSSLAANRGAVDPRLAAEDKKAVENGTATPAQFARYLRAITFTPEQLERIAAGDFSGISPSRLKYWENLGYSKEDLPGLAASGALSAINKDATMLAKNTDSYRHRSKVHQGAGPNGVARVNQVAKVLGRGTFVAGFALTAYSEWDQYDQGKQDGGDMVAGTAGGIGGGLAGAAAGAALGSMIAPGIGTAIGAGIGGALGSDFGSKGVKFIKGLFG</sequence>
<dbReference type="OrthoDB" id="4377460at2"/>
<evidence type="ECO:0000313" key="2">
    <source>
        <dbReference type="EMBL" id="GAB08412.1"/>
    </source>
</evidence>
<reference evidence="2 3" key="1">
    <citation type="submission" date="2011-11" db="EMBL/GenBank/DDBJ databases">
        <title>Whole genome shotgun sequence of Gordonia araii NBRC 100433.</title>
        <authorList>
            <person name="Yoshida Y."/>
            <person name="Hosoyama A."/>
            <person name="Tsuchikane K."/>
            <person name="Katsumata H."/>
            <person name="Yamazaki S."/>
            <person name="Fujita N."/>
        </authorList>
    </citation>
    <scope>NUCLEOTIDE SEQUENCE [LARGE SCALE GENOMIC DNA]</scope>
    <source>
        <strain evidence="2 3">NBRC 100433</strain>
    </source>
</reference>
<dbReference type="InterPro" id="IPR038332">
    <property type="entry name" value="PPE_sf"/>
</dbReference>
<dbReference type="STRING" id="1073574.GOARA_011_00280"/>
<evidence type="ECO:0000256" key="1">
    <source>
        <dbReference type="SAM" id="MobiDB-lite"/>
    </source>
</evidence>
<dbReference type="AlphaFoldDB" id="G7GXT7"/>
<feature type="region of interest" description="Disordered" evidence="1">
    <location>
        <begin position="30"/>
        <end position="52"/>
    </location>
</feature>
<proteinExistence type="predicted"/>
<dbReference type="EMBL" id="BAEE01000011">
    <property type="protein sequence ID" value="GAB08412.1"/>
    <property type="molecule type" value="Genomic_DNA"/>
</dbReference>